<protein>
    <submittedName>
        <fullName evidence="2">Uncharacterized protein</fullName>
    </submittedName>
</protein>
<accession>A0A4Y2FAP8</accession>
<name>A0A4Y2FAP8_ARAVE</name>
<dbReference type="EMBL" id="BGPR01000857">
    <property type="protein sequence ID" value="GBM38057.1"/>
    <property type="molecule type" value="Genomic_DNA"/>
</dbReference>
<evidence type="ECO:0000313" key="2">
    <source>
        <dbReference type="EMBL" id="GBM38057.1"/>
    </source>
</evidence>
<evidence type="ECO:0000256" key="1">
    <source>
        <dbReference type="SAM" id="MobiDB-lite"/>
    </source>
</evidence>
<dbReference type="AlphaFoldDB" id="A0A4Y2FAP8"/>
<comment type="caution">
    <text evidence="2">The sequence shown here is derived from an EMBL/GenBank/DDBJ whole genome shotgun (WGS) entry which is preliminary data.</text>
</comment>
<keyword evidence="3" id="KW-1185">Reference proteome</keyword>
<proteinExistence type="predicted"/>
<evidence type="ECO:0000313" key="3">
    <source>
        <dbReference type="Proteomes" id="UP000499080"/>
    </source>
</evidence>
<organism evidence="2 3">
    <name type="scientific">Araneus ventricosus</name>
    <name type="common">Orbweaver spider</name>
    <name type="synonym">Epeira ventricosa</name>
    <dbReference type="NCBI Taxonomy" id="182803"/>
    <lineage>
        <taxon>Eukaryota</taxon>
        <taxon>Metazoa</taxon>
        <taxon>Ecdysozoa</taxon>
        <taxon>Arthropoda</taxon>
        <taxon>Chelicerata</taxon>
        <taxon>Arachnida</taxon>
        <taxon>Araneae</taxon>
        <taxon>Araneomorphae</taxon>
        <taxon>Entelegynae</taxon>
        <taxon>Araneoidea</taxon>
        <taxon>Araneidae</taxon>
        <taxon>Araneus</taxon>
    </lineage>
</organism>
<gene>
    <name evidence="2" type="ORF">AVEN_160317_1</name>
</gene>
<sequence length="126" mass="14585">MQQKIDSLPSLGNHGISSQSSIFLHSKIMKHKNGLKKAINLRNMLYKNCLKVYPSIMMQASHHRRSNLSETAKHFLYGCHSYRNIGNNILIRIRQEYHHRWGSSYGQTGKSSNMEHRQTTPVTGEY</sequence>
<dbReference type="Proteomes" id="UP000499080">
    <property type="component" value="Unassembled WGS sequence"/>
</dbReference>
<reference evidence="2 3" key="1">
    <citation type="journal article" date="2019" name="Sci. Rep.">
        <title>Orb-weaving spider Araneus ventricosus genome elucidates the spidroin gene catalogue.</title>
        <authorList>
            <person name="Kono N."/>
            <person name="Nakamura H."/>
            <person name="Ohtoshi R."/>
            <person name="Moran D.A.P."/>
            <person name="Shinohara A."/>
            <person name="Yoshida Y."/>
            <person name="Fujiwara M."/>
            <person name="Mori M."/>
            <person name="Tomita M."/>
            <person name="Arakawa K."/>
        </authorList>
    </citation>
    <scope>NUCLEOTIDE SEQUENCE [LARGE SCALE GENOMIC DNA]</scope>
</reference>
<feature type="region of interest" description="Disordered" evidence="1">
    <location>
        <begin position="104"/>
        <end position="126"/>
    </location>
</feature>